<name>A0A9K3GRG9_9EUKA</name>
<dbReference type="InterPro" id="IPR011009">
    <property type="entry name" value="Kinase-like_dom_sf"/>
</dbReference>
<evidence type="ECO:0000259" key="3">
    <source>
        <dbReference type="PROSITE" id="PS50011"/>
    </source>
</evidence>
<comment type="caution">
    <text evidence="4">The sequence shown here is derived from an EMBL/GenBank/DDBJ whole genome shotgun (WGS) entry which is preliminary data.</text>
</comment>
<accession>A0A9K3GRG9</accession>
<evidence type="ECO:0000256" key="1">
    <source>
        <dbReference type="ARBA" id="ARBA00022741"/>
    </source>
</evidence>
<sequence>GIDMWSVGCILGEIYLGQAMFPGTSTMNQLDKIIEITGRPSAEDMQSIQSPFAHTMLESLPPSRPRPLSDIIPSAPADAIDLMQKILTFNPDKRLSCHDILRHPYLA</sequence>
<keyword evidence="2" id="KW-0067">ATP-binding</keyword>
<reference evidence="4 5" key="1">
    <citation type="journal article" date="2018" name="PLoS ONE">
        <title>The draft genome of Kipferlia bialata reveals reductive genome evolution in fornicate parasites.</title>
        <authorList>
            <person name="Tanifuji G."/>
            <person name="Takabayashi S."/>
            <person name="Kume K."/>
            <person name="Takagi M."/>
            <person name="Nakayama T."/>
            <person name="Kamikawa R."/>
            <person name="Inagaki Y."/>
            <person name="Hashimoto T."/>
        </authorList>
    </citation>
    <scope>NUCLEOTIDE SEQUENCE [LARGE SCALE GENOMIC DNA]</scope>
    <source>
        <strain evidence="4">NY0173</strain>
    </source>
</reference>
<feature type="non-terminal residue" evidence="4">
    <location>
        <position position="1"/>
    </location>
</feature>
<dbReference type="Proteomes" id="UP000265618">
    <property type="component" value="Unassembled WGS sequence"/>
</dbReference>
<dbReference type="GO" id="GO:0004672">
    <property type="term" value="F:protein kinase activity"/>
    <property type="evidence" value="ECO:0007669"/>
    <property type="project" value="InterPro"/>
</dbReference>
<protein>
    <recommendedName>
        <fullName evidence="3">Protein kinase domain-containing protein</fullName>
    </recommendedName>
</protein>
<keyword evidence="1" id="KW-0547">Nucleotide-binding</keyword>
<feature type="non-terminal residue" evidence="4">
    <location>
        <position position="107"/>
    </location>
</feature>
<dbReference type="InterPro" id="IPR000719">
    <property type="entry name" value="Prot_kinase_dom"/>
</dbReference>
<dbReference type="AlphaFoldDB" id="A0A9K3GRG9"/>
<evidence type="ECO:0000313" key="4">
    <source>
        <dbReference type="EMBL" id="GIQ91980.1"/>
    </source>
</evidence>
<dbReference type="OrthoDB" id="192887at2759"/>
<evidence type="ECO:0000313" key="5">
    <source>
        <dbReference type="Proteomes" id="UP000265618"/>
    </source>
</evidence>
<dbReference type="GO" id="GO:0005524">
    <property type="term" value="F:ATP binding"/>
    <property type="evidence" value="ECO:0007669"/>
    <property type="project" value="UniProtKB-KW"/>
</dbReference>
<evidence type="ECO:0000256" key="2">
    <source>
        <dbReference type="ARBA" id="ARBA00022840"/>
    </source>
</evidence>
<dbReference type="PROSITE" id="PS50011">
    <property type="entry name" value="PROTEIN_KINASE_DOM"/>
    <property type="match status" value="1"/>
</dbReference>
<dbReference type="InterPro" id="IPR050117">
    <property type="entry name" value="MAPK"/>
</dbReference>
<gene>
    <name evidence="4" type="ORF">KIPB_015490</name>
</gene>
<keyword evidence="5" id="KW-1185">Reference proteome</keyword>
<proteinExistence type="predicted"/>
<dbReference type="SUPFAM" id="SSF56112">
    <property type="entry name" value="Protein kinase-like (PK-like)"/>
    <property type="match status" value="1"/>
</dbReference>
<organism evidence="4 5">
    <name type="scientific">Kipferlia bialata</name>
    <dbReference type="NCBI Taxonomy" id="797122"/>
    <lineage>
        <taxon>Eukaryota</taxon>
        <taxon>Metamonada</taxon>
        <taxon>Carpediemonas-like organisms</taxon>
        <taxon>Kipferlia</taxon>
    </lineage>
</organism>
<feature type="domain" description="Protein kinase" evidence="3">
    <location>
        <begin position="1"/>
        <end position="106"/>
    </location>
</feature>
<dbReference type="PANTHER" id="PTHR24055">
    <property type="entry name" value="MITOGEN-ACTIVATED PROTEIN KINASE"/>
    <property type="match status" value="1"/>
</dbReference>
<dbReference type="EMBL" id="BDIP01008720">
    <property type="protein sequence ID" value="GIQ91980.1"/>
    <property type="molecule type" value="Genomic_DNA"/>
</dbReference>
<dbReference type="Gene3D" id="1.10.510.10">
    <property type="entry name" value="Transferase(Phosphotransferase) domain 1"/>
    <property type="match status" value="1"/>
</dbReference>
<dbReference type="Pfam" id="PF00069">
    <property type="entry name" value="Pkinase"/>
    <property type="match status" value="1"/>
</dbReference>